<dbReference type="AlphaFoldDB" id="A0A8T0A7H3"/>
<dbReference type="EC" id="3.6.1.12" evidence="11"/>
<dbReference type="GO" id="GO:0046872">
    <property type="term" value="F:metal ion binding"/>
    <property type="evidence" value="ECO:0007669"/>
    <property type="project" value="UniProtKB-KW"/>
</dbReference>
<evidence type="ECO:0000256" key="7">
    <source>
        <dbReference type="ARBA" id="ARBA00022801"/>
    </source>
</evidence>
<evidence type="ECO:0000256" key="14">
    <source>
        <dbReference type="SAM" id="MobiDB-lite"/>
    </source>
</evidence>
<name>A0A8T0A7H3_SILME</name>
<feature type="compositionally biased region" description="Low complexity" evidence="14">
    <location>
        <begin position="155"/>
        <end position="164"/>
    </location>
</feature>
<dbReference type="GO" id="GO:0042802">
    <property type="term" value="F:identical protein binding"/>
    <property type="evidence" value="ECO:0007669"/>
    <property type="project" value="UniProtKB-ARBA"/>
</dbReference>
<dbReference type="PANTHER" id="PTHR46523:SF1">
    <property type="entry name" value="DCTP PYROPHOSPHATASE 1"/>
    <property type="match status" value="1"/>
</dbReference>
<accession>A0A8T0A7H3</accession>
<evidence type="ECO:0000256" key="6">
    <source>
        <dbReference type="ARBA" id="ARBA00022723"/>
    </source>
</evidence>
<keyword evidence="16" id="KW-1185">Reference proteome</keyword>
<organism evidence="15 16">
    <name type="scientific">Silurus meridionalis</name>
    <name type="common">Southern catfish</name>
    <name type="synonym">Silurus soldatovi meridionalis</name>
    <dbReference type="NCBI Taxonomy" id="175797"/>
    <lineage>
        <taxon>Eukaryota</taxon>
        <taxon>Metazoa</taxon>
        <taxon>Chordata</taxon>
        <taxon>Craniata</taxon>
        <taxon>Vertebrata</taxon>
        <taxon>Euteleostomi</taxon>
        <taxon>Actinopterygii</taxon>
        <taxon>Neopterygii</taxon>
        <taxon>Teleostei</taxon>
        <taxon>Ostariophysi</taxon>
        <taxon>Siluriformes</taxon>
        <taxon>Siluridae</taxon>
        <taxon>Silurus</taxon>
    </lineage>
</organism>
<protein>
    <recommendedName>
        <fullName evidence="12">dCTP pyrophosphatase 1</fullName>
        <ecNumber evidence="11">3.6.1.12</ecNumber>
    </recommendedName>
    <alternativeName>
        <fullName evidence="13">Deoxycytidine-triphosphatase 1</fullName>
    </alternativeName>
</protein>
<feature type="compositionally biased region" description="Basic and acidic residues" evidence="14">
    <location>
        <begin position="14"/>
        <end position="36"/>
    </location>
</feature>
<evidence type="ECO:0000256" key="10">
    <source>
        <dbReference type="ARBA" id="ARBA00058235"/>
    </source>
</evidence>
<evidence type="ECO:0000256" key="4">
    <source>
        <dbReference type="ARBA" id="ARBA00022490"/>
    </source>
</evidence>
<dbReference type="GO" id="GO:0047840">
    <property type="term" value="F:dCTP diphosphatase activity"/>
    <property type="evidence" value="ECO:0007669"/>
    <property type="project" value="UniProtKB-EC"/>
</dbReference>
<keyword evidence="8" id="KW-0460">Magnesium</keyword>
<evidence type="ECO:0000256" key="9">
    <source>
        <dbReference type="ARBA" id="ARBA00050236"/>
    </source>
</evidence>
<keyword evidence="4" id="KW-0963">Cytoplasm</keyword>
<comment type="function">
    <text evidence="10">Hydrolyzes deoxynucleoside triphosphates (dNTPs) to the corresponding nucleoside monophosphates. Has a strong preference for dCTP and its analogs including 5-iodo-dCTP and 5-methyl-dCTP for which it may even have a higher efficiency. May protect DNA or RNA against the incorporation of these genotoxic nucleotide analogs through their catabolism.</text>
</comment>
<evidence type="ECO:0000256" key="5">
    <source>
        <dbReference type="ARBA" id="ARBA00022553"/>
    </source>
</evidence>
<keyword evidence="6" id="KW-0479">Metal-binding</keyword>
<dbReference type="GO" id="GO:0006253">
    <property type="term" value="P:dCTP catabolic process"/>
    <property type="evidence" value="ECO:0007669"/>
    <property type="project" value="TreeGrafter"/>
</dbReference>
<evidence type="ECO:0000313" key="15">
    <source>
        <dbReference type="EMBL" id="KAF7686904.1"/>
    </source>
</evidence>
<dbReference type="PANTHER" id="PTHR46523">
    <property type="entry name" value="DCTP PYROPHOSPHATASE 1"/>
    <property type="match status" value="1"/>
</dbReference>
<comment type="cofactor">
    <cofactor evidence="1">
        <name>Mg(2+)</name>
        <dbReference type="ChEBI" id="CHEBI:18420"/>
    </cofactor>
</comment>
<dbReference type="InterPro" id="IPR025984">
    <property type="entry name" value="DCTPP"/>
</dbReference>
<evidence type="ECO:0000256" key="3">
    <source>
        <dbReference type="ARBA" id="ARBA00011881"/>
    </source>
</evidence>
<evidence type="ECO:0000313" key="16">
    <source>
        <dbReference type="Proteomes" id="UP000606274"/>
    </source>
</evidence>
<gene>
    <name evidence="15" type="ORF">HF521_015297</name>
</gene>
<dbReference type="InterPro" id="IPR052555">
    <property type="entry name" value="dCTP_Pyrophosphatase"/>
</dbReference>
<keyword evidence="7" id="KW-0378">Hydrolase</keyword>
<comment type="subcellular location">
    <subcellularLocation>
        <location evidence="2">Cytoplasm</location>
        <location evidence="2">Cytosol</location>
    </subcellularLocation>
</comment>
<comment type="catalytic activity">
    <reaction evidence="9">
        <text>dCTP + H2O = dCMP + diphosphate + H(+)</text>
        <dbReference type="Rhea" id="RHEA:22636"/>
        <dbReference type="ChEBI" id="CHEBI:15377"/>
        <dbReference type="ChEBI" id="CHEBI:15378"/>
        <dbReference type="ChEBI" id="CHEBI:33019"/>
        <dbReference type="ChEBI" id="CHEBI:57566"/>
        <dbReference type="ChEBI" id="CHEBI:61481"/>
        <dbReference type="EC" id="3.6.1.12"/>
    </reaction>
</comment>
<sequence>MEAQQNGSGPAAEIKTDSEAHVKQNGHHEPAERFRFTPEPSLEDIRRMQAEFTDERDWNQFHQPRNLLLALVGEVGEVSELFQWRGEVTEGLPGWSEAERENLAHELSDVLIYLLELAEKCRVDLPQAVLRKMALNRLKYPASKVHGSAKKYTETSTSPSQSPSLHPGPAQDLPNIHLYTQDQHITFPISISTPRTSTGPSQYPPLHPGPAQHLPNLHLYTQDQHRTFPISISTPRTSTAPSQSPSLHPGPALDLPNLHLYTQDQHWTFPISISTPRTSTGPS</sequence>
<feature type="region of interest" description="Disordered" evidence="14">
    <location>
        <begin position="1"/>
        <end position="38"/>
    </location>
</feature>
<dbReference type="SUPFAM" id="SSF101386">
    <property type="entry name" value="all-alpha NTP pyrophosphatases"/>
    <property type="match status" value="1"/>
</dbReference>
<evidence type="ECO:0000256" key="11">
    <source>
        <dbReference type="ARBA" id="ARBA00066457"/>
    </source>
</evidence>
<comment type="subunit">
    <text evidence="3">Homotetramer.</text>
</comment>
<evidence type="ECO:0000256" key="12">
    <source>
        <dbReference type="ARBA" id="ARBA00070266"/>
    </source>
</evidence>
<dbReference type="Gene3D" id="1.10.287.1080">
    <property type="entry name" value="MazG-like"/>
    <property type="match status" value="1"/>
</dbReference>
<dbReference type="EMBL" id="JABFDY010000028">
    <property type="protein sequence ID" value="KAF7686904.1"/>
    <property type="molecule type" value="Genomic_DNA"/>
</dbReference>
<feature type="region of interest" description="Disordered" evidence="14">
    <location>
        <begin position="146"/>
        <end position="174"/>
    </location>
</feature>
<comment type="caution">
    <text evidence="15">The sequence shown here is derived from an EMBL/GenBank/DDBJ whole genome shotgun (WGS) entry which is preliminary data.</text>
</comment>
<dbReference type="Pfam" id="PF12643">
    <property type="entry name" value="MazG-like"/>
    <property type="match status" value="1"/>
</dbReference>
<dbReference type="GO" id="GO:0005829">
    <property type="term" value="C:cytosol"/>
    <property type="evidence" value="ECO:0007669"/>
    <property type="project" value="UniProtKB-SubCell"/>
</dbReference>
<proteinExistence type="predicted"/>
<keyword evidence="5" id="KW-0597">Phosphoprotein</keyword>
<dbReference type="FunFam" id="1.10.287.1080:FF:000004">
    <property type="entry name" value="dCTP pyrophosphatase 1"/>
    <property type="match status" value="1"/>
</dbReference>
<evidence type="ECO:0000256" key="1">
    <source>
        <dbReference type="ARBA" id="ARBA00001946"/>
    </source>
</evidence>
<evidence type="ECO:0000256" key="13">
    <source>
        <dbReference type="ARBA" id="ARBA00076045"/>
    </source>
</evidence>
<dbReference type="CDD" id="cd11537">
    <property type="entry name" value="NTP-PPase_RS21-C6_like"/>
    <property type="match status" value="1"/>
</dbReference>
<reference evidence="15" key="1">
    <citation type="submission" date="2020-08" db="EMBL/GenBank/DDBJ databases">
        <title>Chromosome-level assembly of Southern catfish (Silurus meridionalis) provides insights into visual adaptation to the nocturnal and benthic lifestyles.</title>
        <authorList>
            <person name="Zhang Y."/>
            <person name="Wang D."/>
            <person name="Peng Z."/>
        </authorList>
    </citation>
    <scope>NUCLEOTIDE SEQUENCE</scope>
    <source>
        <strain evidence="15">SWU-2019-XX</strain>
        <tissue evidence="15">Muscle</tissue>
    </source>
</reference>
<dbReference type="GO" id="GO:0042262">
    <property type="term" value="P:DNA protection"/>
    <property type="evidence" value="ECO:0007669"/>
    <property type="project" value="TreeGrafter"/>
</dbReference>
<dbReference type="Proteomes" id="UP000606274">
    <property type="component" value="Unassembled WGS sequence"/>
</dbReference>
<evidence type="ECO:0000256" key="2">
    <source>
        <dbReference type="ARBA" id="ARBA00004514"/>
    </source>
</evidence>
<evidence type="ECO:0000256" key="8">
    <source>
        <dbReference type="ARBA" id="ARBA00022842"/>
    </source>
</evidence>